<dbReference type="EMBL" id="JAESIY010000006">
    <property type="protein sequence ID" value="MBL3657080.1"/>
    <property type="molecule type" value="Genomic_DNA"/>
</dbReference>
<keyword evidence="6" id="KW-0472">Membrane</keyword>
<dbReference type="InterPro" id="IPR055210">
    <property type="entry name" value="CtpA/B_N"/>
</dbReference>
<dbReference type="GO" id="GO:0007165">
    <property type="term" value="P:signal transduction"/>
    <property type="evidence" value="ECO:0007669"/>
    <property type="project" value="TreeGrafter"/>
</dbReference>
<evidence type="ECO:0000256" key="6">
    <source>
        <dbReference type="SAM" id="Phobius"/>
    </source>
</evidence>
<dbReference type="GO" id="GO:0006508">
    <property type="term" value="P:proteolysis"/>
    <property type="evidence" value="ECO:0007669"/>
    <property type="project" value="UniProtKB-KW"/>
</dbReference>
<dbReference type="AlphaFoldDB" id="A0A937F7C3"/>
<comment type="similarity">
    <text evidence="1 5">Belongs to the peptidase S41A family.</text>
</comment>
<dbReference type="Gene3D" id="2.30.42.10">
    <property type="match status" value="1"/>
</dbReference>
<dbReference type="NCBIfam" id="TIGR00225">
    <property type="entry name" value="prc"/>
    <property type="match status" value="1"/>
</dbReference>
<dbReference type="InterPro" id="IPR001478">
    <property type="entry name" value="PDZ"/>
</dbReference>
<dbReference type="SMART" id="SM00228">
    <property type="entry name" value="PDZ"/>
    <property type="match status" value="1"/>
</dbReference>
<keyword evidence="6" id="KW-0812">Transmembrane</keyword>
<keyword evidence="6" id="KW-1133">Transmembrane helix</keyword>
<dbReference type="FunFam" id="2.30.42.10:FF:000063">
    <property type="entry name" value="Peptidase, S41 family"/>
    <property type="match status" value="1"/>
</dbReference>
<evidence type="ECO:0000256" key="5">
    <source>
        <dbReference type="RuleBase" id="RU004404"/>
    </source>
</evidence>
<keyword evidence="9" id="KW-1185">Reference proteome</keyword>
<dbReference type="InterPro" id="IPR005151">
    <property type="entry name" value="Tail-specific_protease"/>
</dbReference>
<dbReference type="Gene3D" id="3.30.750.44">
    <property type="match status" value="1"/>
</dbReference>
<evidence type="ECO:0000313" key="9">
    <source>
        <dbReference type="Proteomes" id="UP000659388"/>
    </source>
</evidence>
<evidence type="ECO:0000256" key="1">
    <source>
        <dbReference type="ARBA" id="ARBA00009179"/>
    </source>
</evidence>
<accession>A0A937F7C3</accession>
<evidence type="ECO:0000256" key="2">
    <source>
        <dbReference type="ARBA" id="ARBA00022670"/>
    </source>
</evidence>
<proteinExistence type="inferred from homology"/>
<name>A0A937F7C3_9BACT</name>
<dbReference type="Pfam" id="PF13180">
    <property type="entry name" value="PDZ_2"/>
    <property type="match status" value="1"/>
</dbReference>
<protein>
    <submittedName>
        <fullName evidence="8">S41 family peptidase</fullName>
    </submittedName>
</protein>
<dbReference type="SMART" id="SM00245">
    <property type="entry name" value="TSPc"/>
    <property type="match status" value="1"/>
</dbReference>
<dbReference type="PROSITE" id="PS50106">
    <property type="entry name" value="PDZ"/>
    <property type="match status" value="1"/>
</dbReference>
<evidence type="ECO:0000256" key="4">
    <source>
        <dbReference type="ARBA" id="ARBA00022825"/>
    </source>
</evidence>
<comment type="caution">
    <text evidence="8">The sequence shown here is derived from an EMBL/GenBank/DDBJ whole genome shotgun (WGS) entry which is preliminary data.</text>
</comment>
<feature type="domain" description="PDZ" evidence="7">
    <location>
        <begin position="90"/>
        <end position="163"/>
    </location>
</feature>
<keyword evidence="2 5" id="KW-0645">Protease</keyword>
<dbReference type="RefSeq" id="WP_202244871.1">
    <property type="nucleotide sequence ID" value="NZ_JAESIY010000006.1"/>
</dbReference>
<dbReference type="InterPro" id="IPR029045">
    <property type="entry name" value="ClpP/crotonase-like_dom_sf"/>
</dbReference>
<gene>
    <name evidence="8" type="ORF">JL102_13115</name>
</gene>
<keyword evidence="3 5" id="KW-0378">Hydrolase</keyword>
<organism evidence="8 9">
    <name type="scientific">Fulvivirga sediminis</name>
    <dbReference type="NCBI Taxonomy" id="2803949"/>
    <lineage>
        <taxon>Bacteria</taxon>
        <taxon>Pseudomonadati</taxon>
        <taxon>Bacteroidota</taxon>
        <taxon>Cytophagia</taxon>
        <taxon>Cytophagales</taxon>
        <taxon>Fulvivirgaceae</taxon>
        <taxon>Fulvivirga</taxon>
    </lineage>
</organism>
<dbReference type="PANTHER" id="PTHR32060:SF30">
    <property type="entry name" value="CARBOXY-TERMINAL PROCESSING PROTEASE CTPA"/>
    <property type="match status" value="1"/>
</dbReference>
<evidence type="ECO:0000313" key="8">
    <source>
        <dbReference type="EMBL" id="MBL3657080.1"/>
    </source>
</evidence>
<dbReference type="CDD" id="cd06782">
    <property type="entry name" value="cpPDZ_CPP-like"/>
    <property type="match status" value="1"/>
</dbReference>
<evidence type="ECO:0000259" key="7">
    <source>
        <dbReference type="PROSITE" id="PS50106"/>
    </source>
</evidence>
<dbReference type="Pfam" id="PF22694">
    <property type="entry name" value="CtpB_N-like"/>
    <property type="match status" value="1"/>
</dbReference>
<dbReference type="GO" id="GO:0008236">
    <property type="term" value="F:serine-type peptidase activity"/>
    <property type="evidence" value="ECO:0007669"/>
    <property type="project" value="UniProtKB-KW"/>
</dbReference>
<dbReference type="CDD" id="cd07560">
    <property type="entry name" value="Peptidase_S41_CPP"/>
    <property type="match status" value="1"/>
</dbReference>
<dbReference type="SUPFAM" id="SSF52096">
    <property type="entry name" value="ClpP/crotonase"/>
    <property type="match status" value="1"/>
</dbReference>
<dbReference type="PANTHER" id="PTHR32060">
    <property type="entry name" value="TAIL-SPECIFIC PROTEASE"/>
    <property type="match status" value="1"/>
</dbReference>
<dbReference type="InterPro" id="IPR004447">
    <property type="entry name" value="Peptidase_S41A"/>
</dbReference>
<dbReference type="SUPFAM" id="SSF50156">
    <property type="entry name" value="PDZ domain-like"/>
    <property type="match status" value="1"/>
</dbReference>
<dbReference type="Pfam" id="PF03572">
    <property type="entry name" value="Peptidase_S41"/>
    <property type="match status" value="1"/>
</dbReference>
<keyword evidence="4 5" id="KW-0720">Serine protease</keyword>
<evidence type="ECO:0000256" key="3">
    <source>
        <dbReference type="ARBA" id="ARBA00022801"/>
    </source>
</evidence>
<sequence>MSEYNNSKYQIRLPIILFIGIAAGVLIGATFTDSTSVVKNDLNSNLHKFKEVLTLIDQNYVDTVNTDKLVDDAIEKMLSELDPHSSYIPASDVKKANEDLRGNFEGIGVEFNIFQDTIVVVTPLSGGPSESVGVMSGDRIIKIDGEDVAGVGFTNQDVQKSLKGEKGTQVNITVKRKGEKEPIEFEIIRDKIPQQSVDANYMIDDITGYIKVNRFSATTYEEFLDALKQLKKKGMERLVLDLQGNPGGYMNHAIRMADEFLPDNEKIVYTQGKQSRFDMEALAERKGEFEKGDLIVLVNEGSASAAEIVTGALQDNDRALVVGRRTFGKGLVQSPMDLSDGSELRLTISRYYTPSGRSIQKPYDNMKDYSRDMIERYKHGEFFSADSIQFNDSLKFETRHGRTVYGGGGIMPDYFVPLDTAHSSSYLNRLFTSNSMQEYTFKYVGNNKTRLEGMDYKDFLREFTVTDKMLEDLVQVGASNGVTPVRSEMKEQKDLFKLHTKAQIARQIWGNDGFYPIYNQTNEVLKQALKLFDEAEKLERTKL</sequence>
<dbReference type="GO" id="GO:0030288">
    <property type="term" value="C:outer membrane-bounded periplasmic space"/>
    <property type="evidence" value="ECO:0007669"/>
    <property type="project" value="TreeGrafter"/>
</dbReference>
<dbReference type="InterPro" id="IPR036034">
    <property type="entry name" value="PDZ_sf"/>
</dbReference>
<dbReference type="GO" id="GO:0004175">
    <property type="term" value="F:endopeptidase activity"/>
    <property type="evidence" value="ECO:0007669"/>
    <property type="project" value="TreeGrafter"/>
</dbReference>
<dbReference type="Gene3D" id="3.90.226.10">
    <property type="entry name" value="2-enoyl-CoA Hydratase, Chain A, domain 1"/>
    <property type="match status" value="1"/>
</dbReference>
<feature type="transmembrane region" description="Helical" evidence="6">
    <location>
        <begin position="12"/>
        <end position="31"/>
    </location>
</feature>
<reference evidence="8" key="1">
    <citation type="submission" date="2021-01" db="EMBL/GenBank/DDBJ databases">
        <title>Fulvivirga kasyanovii gen. nov., sp nov., a novel member of the phylum Bacteroidetes isolated from seawater in a mussel farm.</title>
        <authorList>
            <person name="Zhao L.-H."/>
            <person name="Wang Z.-J."/>
        </authorList>
    </citation>
    <scope>NUCLEOTIDE SEQUENCE</scope>
    <source>
        <strain evidence="8">2943</strain>
    </source>
</reference>
<dbReference type="Proteomes" id="UP000659388">
    <property type="component" value="Unassembled WGS sequence"/>
</dbReference>